<evidence type="ECO:0000259" key="5">
    <source>
        <dbReference type="PROSITE" id="PS50255"/>
    </source>
</evidence>
<dbReference type="InterPro" id="IPR036400">
    <property type="entry name" value="Cyt_B5-like_heme/steroid_sf"/>
</dbReference>
<dbReference type="Pfam" id="PF00173">
    <property type="entry name" value="Cyt-b5"/>
    <property type="match status" value="1"/>
</dbReference>
<dbReference type="GO" id="GO:0016020">
    <property type="term" value="C:membrane"/>
    <property type="evidence" value="ECO:0007669"/>
    <property type="project" value="TreeGrafter"/>
</dbReference>
<keyword evidence="4" id="KW-1133">Transmembrane helix</keyword>
<dbReference type="InterPro" id="IPR001199">
    <property type="entry name" value="Cyt_B5-like_heme/steroid-bd"/>
</dbReference>
<organism evidence="6 7">
    <name type="scientific">Bugula neritina</name>
    <name type="common">Brown bryozoan</name>
    <name type="synonym">Sertularia neritina</name>
    <dbReference type="NCBI Taxonomy" id="10212"/>
    <lineage>
        <taxon>Eukaryota</taxon>
        <taxon>Metazoa</taxon>
        <taxon>Spiralia</taxon>
        <taxon>Lophotrochozoa</taxon>
        <taxon>Bryozoa</taxon>
        <taxon>Gymnolaemata</taxon>
        <taxon>Cheilostomatida</taxon>
        <taxon>Flustrina</taxon>
        <taxon>Buguloidea</taxon>
        <taxon>Bugulidae</taxon>
        <taxon>Bugula</taxon>
    </lineage>
</organism>
<dbReference type="PROSITE" id="PS50255">
    <property type="entry name" value="CYTOCHROME_B5_2"/>
    <property type="match status" value="1"/>
</dbReference>
<evidence type="ECO:0000313" key="6">
    <source>
        <dbReference type="EMBL" id="KAF6036555.1"/>
    </source>
</evidence>
<protein>
    <recommendedName>
        <fullName evidence="5">Cytochrome b5 heme-binding domain-containing protein</fullName>
    </recommendedName>
</protein>
<dbReference type="EMBL" id="VXIV02000704">
    <property type="protein sequence ID" value="KAF6036555.1"/>
    <property type="molecule type" value="Genomic_DNA"/>
</dbReference>
<keyword evidence="3" id="KW-0408">Iron</keyword>
<evidence type="ECO:0000256" key="1">
    <source>
        <dbReference type="ARBA" id="ARBA00022617"/>
    </source>
</evidence>
<dbReference type="Proteomes" id="UP000593567">
    <property type="component" value="Unassembled WGS sequence"/>
</dbReference>
<evidence type="ECO:0000313" key="7">
    <source>
        <dbReference type="Proteomes" id="UP000593567"/>
    </source>
</evidence>
<dbReference type="OrthoDB" id="260091at2759"/>
<sequence length="426" mass="49886">MSITKGEEMDINANAMEDSRMDKYDRKLIGIDGYWYDVTKFIPHHPGGNIITRFVGKDASAVFHAFHKDSVLKHRKPYMKLDSESVENDEVTQTFAELGNFFEKEGYFKTNYYWYALKFCITFTLLLTVVVCVAVYDSTMHLCIGSLALAAFWQQCGFFMHDFEHNHFTHNRRVDKWLGTFFGSVCFGVSGSWWRGKHFIHHAVTTCVDYETSFVDPQMVTSKIWAQNEKLWPFFQNKFSMLSIRIQHLTFLPLCVFVGRFAILRASAMEETQTFERVALALHWFWVSTLLSYLPSWSEVFAFYSIAAFVQGVLHVQLLISHYAKSYHEIEEVSTTISWSQMQVESNIDITTPWWLDWFHGGLNFHLVHHLYPRMPRHNYRRATELVKAACQKHGLVYDHCGWFEAVSRTLKQLRLMSSQFTLDPR</sequence>
<dbReference type="AlphaFoldDB" id="A0A7J7KEA6"/>
<name>A0A7J7KEA6_BUGNE</name>
<comment type="caution">
    <text evidence="6">The sequence shown here is derived from an EMBL/GenBank/DDBJ whole genome shotgun (WGS) entry which is preliminary data.</text>
</comment>
<feature type="transmembrane region" description="Helical" evidence="4">
    <location>
        <begin position="112"/>
        <end position="136"/>
    </location>
</feature>
<reference evidence="6" key="1">
    <citation type="submission" date="2020-06" db="EMBL/GenBank/DDBJ databases">
        <title>Draft genome of Bugula neritina, a colonial animal packing powerful symbionts and potential medicines.</title>
        <authorList>
            <person name="Rayko M."/>
        </authorList>
    </citation>
    <scope>NUCLEOTIDE SEQUENCE [LARGE SCALE GENOMIC DNA]</scope>
    <source>
        <strain evidence="6">Kwan_BN1</strain>
    </source>
</reference>
<dbReference type="GO" id="GO:0016717">
    <property type="term" value="F:oxidoreductase activity, acting on paired donors, with oxidation of a pair of donors resulting in the reduction of molecular oxygen to two molecules of water"/>
    <property type="evidence" value="ECO:0007669"/>
    <property type="project" value="TreeGrafter"/>
</dbReference>
<dbReference type="SUPFAM" id="SSF55856">
    <property type="entry name" value="Cytochrome b5-like heme/steroid binding domain"/>
    <property type="match status" value="1"/>
</dbReference>
<proteinExistence type="predicted"/>
<keyword evidence="4" id="KW-0812">Transmembrane</keyword>
<keyword evidence="1" id="KW-0349">Heme</keyword>
<dbReference type="PROSITE" id="PS00191">
    <property type="entry name" value="CYTOCHROME_B5_1"/>
    <property type="match status" value="1"/>
</dbReference>
<dbReference type="SMART" id="SM01117">
    <property type="entry name" value="Cyt-b5"/>
    <property type="match status" value="1"/>
</dbReference>
<dbReference type="Pfam" id="PF00487">
    <property type="entry name" value="FA_desaturase"/>
    <property type="match status" value="1"/>
</dbReference>
<dbReference type="Gene3D" id="3.10.120.10">
    <property type="entry name" value="Cytochrome b5-like heme/steroid binding domain"/>
    <property type="match status" value="1"/>
</dbReference>
<dbReference type="InterPro" id="IPR005804">
    <property type="entry name" value="FA_desaturase_dom"/>
</dbReference>
<accession>A0A7J7KEA6</accession>
<dbReference type="CDD" id="cd03506">
    <property type="entry name" value="Delta6-FADS-like"/>
    <property type="match status" value="1"/>
</dbReference>
<dbReference type="InterPro" id="IPR012171">
    <property type="entry name" value="Fatty_acid_desaturase"/>
</dbReference>
<feature type="domain" description="Cytochrome b5 heme-binding" evidence="5">
    <location>
        <begin position="1"/>
        <end position="74"/>
    </location>
</feature>
<keyword evidence="4" id="KW-0472">Membrane</keyword>
<dbReference type="GO" id="GO:0046872">
    <property type="term" value="F:metal ion binding"/>
    <property type="evidence" value="ECO:0007669"/>
    <property type="project" value="UniProtKB-KW"/>
</dbReference>
<evidence type="ECO:0000256" key="2">
    <source>
        <dbReference type="ARBA" id="ARBA00022723"/>
    </source>
</evidence>
<dbReference type="GO" id="GO:0006629">
    <property type="term" value="P:lipid metabolic process"/>
    <property type="evidence" value="ECO:0007669"/>
    <property type="project" value="InterPro"/>
</dbReference>
<dbReference type="InterPro" id="IPR018506">
    <property type="entry name" value="Cyt_B5_heme-BS"/>
</dbReference>
<evidence type="ECO:0000256" key="4">
    <source>
        <dbReference type="SAM" id="Phobius"/>
    </source>
</evidence>
<gene>
    <name evidence="6" type="ORF">EB796_005139</name>
</gene>
<dbReference type="GO" id="GO:0020037">
    <property type="term" value="F:heme binding"/>
    <property type="evidence" value="ECO:0007669"/>
    <property type="project" value="InterPro"/>
</dbReference>
<keyword evidence="2" id="KW-0479">Metal-binding</keyword>
<dbReference type="PANTHER" id="PTHR19353:SF82">
    <property type="entry name" value="CYTOCHROME B5 HEME-BINDING DOMAIN-CONTAINING PROTEIN"/>
    <property type="match status" value="1"/>
</dbReference>
<dbReference type="PIRSF" id="PIRSF015921">
    <property type="entry name" value="FA_sphinglp_des"/>
    <property type="match status" value="1"/>
</dbReference>
<dbReference type="PANTHER" id="PTHR19353">
    <property type="entry name" value="FATTY ACID DESATURASE 2"/>
    <property type="match status" value="1"/>
</dbReference>
<keyword evidence="7" id="KW-1185">Reference proteome</keyword>
<evidence type="ECO:0000256" key="3">
    <source>
        <dbReference type="ARBA" id="ARBA00023004"/>
    </source>
</evidence>